<dbReference type="EMBL" id="JAAQVJ010000009">
    <property type="protein sequence ID" value="KAF3900753.1"/>
    <property type="molecule type" value="Genomic_DNA"/>
</dbReference>
<proteinExistence type="predicted"/>
<name>A0A9P4YN28_9EURO</name>
<dbReference type="Proteomes" id="UP000749309">
    <property type="component" value="Unassembled WGS sequence"/>
</dbReference>
<reference evidence="1" key="1">
    <citation type="submission" date="2020-03" db="EMBL/GenBank/DDBJ databases">
        <title>Whole Genome Sequence of Trichophyton interdigitale from India.</title>
        <authorList>
            <person name="Kumar P."/>
        </authorList>
    </citation>
    <scope>NUCLEOTIDE SEQUENCE</scope>
    <source>
        <strain evidence="1">UCMS-IGIB-CI14</strain>
    </source>
</reference>
<organism evidence="1 2">
    <name type="scientific">Trichophyton interdigitale</name>
    <dbReference type="NCBI Taxonomy" id="101480"/>
    <lineage>
        <taxon>Eukaryota</taxon>
        <taxon>Fungi</taxon>
        <taxon>Dikarya</taxon>
        <taxon>Ascomycota</taxon>
        <taxon>Pezizomycotina</taxon>
        <taxon>Eurotiomycetes</taxon>
        <taxon>Eurotiomycetidae</taxon>
        <taxon>Onygenales</taxon>
        <taxon>Arthrodermataceae</taxon>
        <taxon>Trichophyton</taxon>
    </lineage>
</organism>
<sequence length="112" mass="12524">MYLTMTIPWLCLIQDRRLLDSDSDAKDVECLDMKRVTHMSRTQTKLVTGQAMVSMASDGLNTEIPTVADDQVTVRAEILAVTKFTTITITTVPSTRAPGPMVTRHSQTMFFK</sequence>
<comment type="caution">
    <text evidence="1">The sequence shown here is derived from an EMBL/GenBank/DDBJ whole genome shotgun (WGS) entry which is preliminary data.</text>
</comment>
<evidence type="ECO:0000313" key="2">
    <source>
        <dbReference type="Proteomes" id="UP000749309"/>
    </source>
</evidence>
<protein>
    <submittedName>
        <fullName evidence="1">Uncharacterized protein</fullName>
    </submittedName>
</protein>
<accession>A0A9P4YN28</accession>
<evidence type="ECO:0000313" key="1">
    <source>
        <dbReference type="EMBL" id="KAF3900753.1"/>
    </source>
</evidence>
<dbReference type="AlphaFoldDB" id="A0A9P4YN28"/>
<gene>
    <name evidence="1" type="ORF">GY632_0517</name>
</gene>